<dbReference type="InterPro" id="IPR003593">
    <property type="entry name" value="AAA+_ATPase"/>
</dbReference>
<dbReference type="PATRIC" id="fig|657314.3.peg.2842"/>
<gene>
    <name evidence="5" type="ORF">CK5_29700</name>
</gene>
<evidence type="ECO:0000313" key="5">
    <source>
        <dbReference type="EMBL" id="CBL24212.1"/>
    </source>
</evidence>
<dbReference type="HOGENOM" id="CLU_000604_1_2_9"/>
<dbReference type="InterPro" id="IPR051782">
    <property type="entry name" value="ABC_Transporter_VariousFunc"/>
</dbReference>
<reference evidence="5 6" key="1">
    <citation type="submission" date="2010-03" db="EMBL/GenBank/DDBJ databases">
        <title>The genome sequence of Ruminococcus obeum A2-162.</title>
        <authorList>
            <consortium name="metaHIT consortium -- http://www.metahit.eu/"/>
            <person name="Pajon A."/>
            <person name="Turner K."/>
            <person name="Parkhill J."/>
            <person name="Duncan S."/>
            <person name="Flint H."/>
        </authorList>
    </citation>
    <scope>NUCLEOTIDE SEQUENCE [LARGE SCALE GENOMIC DNA]</scope>
    <source>
        <strain evidence="5 6">A2-162</strain>
    </source>
</reference>
<dbReference type="InterPro" id="IPR027417">
    <property type="entry name" value="P-loop_NTPase"/>
</dbReference>
<keyword evidence="1" id="KW-0813">Transport</keyword>
<reference evidence="5 6" key="2">
    <citation type="submission" date="2010-03" db="EMBL/GenBank/DDBJ databases">
        <authorList>
            <person name="Pajon A."/>
        </authorList>
    </citation>
    <scope>NUCLEOTIDE SEQUENCE [LARGE SCALE GENOMIC DNA]</scope>
    <source>
        <strain evidence="5 6">A2-162</strain>
    </source>
</reference>
<dbReference type="PANTHER" id="PTHR42939:SF3">
    <property type="entry name" value="ABC TRANSPORTER ATP-BINDING COMPONENT"/>
    <property type="match status" value="1"/>
</dbReference>
<dbReference type="GO" id="GO:0005524">
    <property type="term" value="F:ATP binding"/>
    <property type="evidence" value="ECO:0007669"/>
    <property type="project" value="UniProtKB-KW"/>
</dbReference>
<dbReference type="SUPFAM" id="SSF52540">
    <property type="entry name" value="P-loop containing nucleoside triphosphate hydrolases"/>
    <property type="match status" value="1"/>
</dbReference>
<dbReference type="PROSITE" id="PS50893">
    <property type="entry name" value="ABC_TRANSPORTER_2"/>
    <property type="match status" value="1"/>
</dbReference>
<dbReference type="KEGG" id="rob:CK5_29700"/>
<dbReference type="GO" id="GO:0016887">
    <property type="term" value="F:ATP hydrolysis activity"/>
    <property type="evidence" value="ECO:0007669"/>
    <property type="project" value="InterPro"/>
</dbReference>
<evidence type="ECO:0000313" key="6">
    <source>
        <dbReference type="Proteomes" id="UP000008955"/>
    </source>
</evidence>
<dbReference type="CDD" id="cd03230">
    <property type="entry name" value="ABC_DR_subfamily_A"/>
    <property type="match status" value="1"/>
</dbReference>
<dbReference type="SMART" id="SM00382">
    <property type="entry name" value="AAA"/>
    <property type="match status" value="1"/>
</dbReference>
<feature type="domain" description="ABC transporter" evidence="4">
    <location>
        <begin position="3"/>
        <end position="227"/>
    </location>
</feature>
<dbReference type="AlphaFoldDB" id="D4LTV4"/>
<dbReference type="InterPro" id="IPR003439">
    <property type="entry name" value="ABC_transporter-like_ATP-bd"/>
</dbReference>
<dbReference type="Proteomes" id="UP000008955">
    <property type="component" value="Chromosome"/>
</dbReference>
<evidence type="ECO:0000256" key="1">
    <source>
        <dbReference type="ARBA" id="ARBA00022448"/>
    </source>
</evidence>
<name>D4LTV4_9FIRM</name>
<keyword evidence="3" id="KW-0067">ATP-binding</keyword>
<organism evidence="5 6">
    <name type="scientific">Blautia obeum A2-162</name>
    <dbReference type="NCBI Taxonomy" id="657314"/>
    <lineage>
        <taxon>Bacteria</taxon>
        <taxon>Bacillati</taxon>
        <taxon>Bacillota</taxon>
        <taxon>Clostridia</taxon>
        <taxon>Lachnospirales</taxon>
        <taxon>Lachnospiraceae</taxon>
        <taxon>Blautia</taxon>
    </lineage>
</organism>
<sequence length="283" mass="32568">MLIQLDHVKKEYEDFTLELDMHIPENRVTGLIGANGAGKSTTFKLMLGLIRPDAGDVKVFGKKAGELSAEDRQKLGTVFSDSGFSEYLTVQQVGRIMQEFYPDFEPEQFYRRCEYFHIPQKKKIKEFSTGMKAKLKILLAVSHDSHLLILDEPTAGLDVIAREEILDLLREYMEVPGRSIVISSHISGDLEHFCDDLYMIDKGKIVLHEDTDRIMEEYGLLKMSEQEFTGLDKEYLLRVRKESFGYSCLTDQRTYYLENYPMIVNEKGNIDEVIAMLVKGERV</sequence>
<dbReference type="PANTHER" id="PTHR42939">
    <property type="entry name" value="ABC TRANSPORTER ATP-BINDING PROTEIN ALBC-RELATED"/>
    <property type="match status" value="1"/>
</dbReference>
<proteinExistence type="predicted"/>
<evidence type="ECO:0000256" key="3">
    <source>
        <dbReference type="ARBA" id="ARBA00022840"/>
    </source>
</evidence>
<keyword evidence="2" id="KW-0547">Nucleotide-binding</keyword>
<protein>
    <submittedName>
        <fullName evidence="5">ABC-type multidrug transport system, ATPase component</fullName>
    </submittedName>
</protein>
<dbReference type="Pfam" id="PF00005">
    <property type="entry name" value="ABC_tran"/>
    <property type="match status" value="1"/>
</dbReference>
<evidence type="ECO:0000259" key="4">
    <source>
        <dbReference type="PROSITE" id="PS50893"/>
    </source>
</evidence>
<accession>D4LTV4</accession>
<dbReference type="Gene3D" id="3.40.50.300">
    <property type="entry name" value="P-loop containing nucleotide triphosphate hydrolases"/>
    <property type="match status" value="1"/>
</dbReference>
<keyword evidence="6" id="KW-1185">Reference proteome</keyword>
<dbReference type="EMBL" id="FP929054">
    <property type="protein sequence ID" value="CBL24212.1"/>
    <property type="molecule type" value="Genomic_DNA"/>
</dbReference>
<dbReference type="RefSeq" id="WP_015542968.1">
    <property type="nucleotide sequence ID" value="NC_021022.1"/>
</dbReference>
<evidence type="ECO:0000256" key="2">
    <source>
        <dbReference type="ARBA" id="ARBA00022741"/>
    </source>
</evidence>